<organism evidence="1 2">
    <name type="scientific">Cyphellophora europaea (strain CBS 101466)</name>
    <name type="common">Phialophora europaea</name>
    <dbReference type="NCBI Taxonomy" id="1220924"/>
    <lineage>
        <taxon>Eukaryota</taxon>
        <taxon>Fungi</taxon>
        <taxon>Dikarya</taxon>
        <taxon>Ascomycota</taxon>
        <taxon>Pezizomycotina</taxon>
        <taxon>Eurotiomycetes</taxon>
        <taxon>Chaetothyriomycetidae</taxon>
        <taxon>Chaetothyriales</taxon>
        <taxon>Cyphellophoraceae</taxon>
        <taxon>Cyphellophora</taxon>
    </lineage>
</organism>
<dbReference type="STRING" id="1220924.W2S532"/>
<dbReference type="AlphaFoldDB" id="W2S532"/>
<dbReference type="GeneID" id="19969556"/>
<dbReference type="VEuPathDB" id="FungiDB:HMPREF1541_02217"/>
<dbReference type="EMBL" id="KB822718">
    <property type="protein sequence ID" value="ETN43059.1"/>
    <property type="molecule type" value="Genomic_DNA"/>
</dbReference>
<proteinExistence type="predicted"/>
<dbReference type="HOGENOM" id="CLU_2527392_0_0_1"/>
<sequence>MAEALRLEIAPLGVAVLCVVTGAVKTLGQTYFEDSKLPDGSMSKDIEGTIKARAQGNAEDGSAGVCGHGCAEDFAEEDWQDKGW</sequence>
<accession>W2S532</accession>
<name>W2S532_CYPE1</name>
<dbReference type="OrthoDB" id="2102561at2759"/>
<keyword evidence="2" id="KW-1185">Reference proteome</keyword>
<dbReference type="InParanoid" id="W2S532"/>
<evidence type="ECO:0000313" key="2">
    <source>
        <dbReference type="Proteomes" id="UP000030752"/>
    </source>
</evidence>
<reference evidence="1 2" key="1">
    <citation type="submission" date="2013-03" db="EMBL/GenBank/DDBJ databases">
        <title>The Genome Sequence of Phialophora europaea CBS 101466.</title>
        <authorList>
            <consortium name="The Broad Institute Genomics Platform"/>
            <person name="Cuomo C."/>
            <person name="de Hoog S."/>
            <person name="Gorbushina A."/>
            <person name="Walker B."/>
            <person name="Young S.K."/>
            <person name="Zeng Q."/>
            <person name="Gargeya S."/>
            <person name="Fitzgerald M."/>
            <person name="Haas B."/>
            <person name="Abouelleil A."/>
            <person name="Allen A.W."/>
            <person name="Alvarado L."/>
            <person name="Arachchi H.M."/>
            <person name="Berlin A.M."/>
            <person name="Chapman S.B."/>
            <person name="Gainer-Dewar J."/>
            <person name="Goldberg J."/>
            <person name="Griggs A."/>
            <person name="Gujja S."/>
            <person name="Hansen M."/>
            <person name="Howarth C."/>
            <person name="Imamovic A."/>
            <person name="Ireland A."/>
            <person name="Larimer J."/>
            <person name="McCowan C."/>
            <person name="Murphy C."/>
            <person name="Pearson M."/>
            <person name="Poon T.W."/>
            <person name="Priest M."/>
            <person name="Roberts A."/>
            <person name="Saif S."/>
            <person name="Shea T."/>
            <person name="Sisk P."/>
            <person name="Sykes S."/>
            <person name="Wortman J."/>
            <person name="Nusbaum C."/>
            <person name="Birren B."/>
        </authorList>
    </citation>
    <scope>NUCLEOTIDE SEQUENCE [LARGE SCALE GENOMIC DNA]</scope>
    <source>
        <strain evidence="1 2">CBS 101466</strain>
    </source>
</reference>
<gene>
    <name evidence="1" type="ORF">HMPREF1541_02217</name>
</gene>
<dbReference type="Proteomes" id="UP000030752">
    <property type="component" value="Unassembled WGS sequence"/>
</dbReference>
<dbReference type="RefSeq" id="XP_008714795.1">
    <property type="nucleotide sequence ID" value="XM_008716573.1"/>
</dbReference>
<protein>
    <submittedName>
        <fullName evidence="1">Uncharacterized protein</fullName>
    </submittedName>
</protein>
<evidence type="ECO:0000313" key="1">
    <source>
        <dbReference type="EMBL" id="ETN43059.1"/>
    </source>
</evidence>